<accession>A0A9W8QMG8</accession>
<dbReference type="GeneID" id="80892904"/>
<protein>
    <submittedName>
        <fullName evidence="2">Uncharacterized protein</fullName>
    </submittedName>
</protein>
<evidence type="ECO:0000313" key="2">
    <source>
        <dbReference type="EMBL" id="KAJ4164055.1"/>
    </source>
</evidence>
<feature type="compositionally biased region" description="Basic and acidic residues" evidence="1">
    <location>
        <begin position="184"/>
        <end position="197"/>
    </location>
</feature>
<dbReference type="RefSeq" id="XP_056058970.1">
    <property type="nucleotide sequence ID" value="XM_056203519.1"/>
</dbReference>
<evidence type="ECO:0000256" key="1">
    <source>
        <dbReference type="SAM" id="MobiDB-lite"/>
    </source>
</evidence>
<organism evidence="2 3">
    <name type="scientific">Akanthomyces muscarius</name>
    <name type="common">Entomopathogenic fungus</name>
    <name type="synonym">Lecanicillium muscarium</name>
    <dbReference type="NCBI Taxonomy" id="2231603"/>
    <lineage>
        <taxon>Eukaryota</taxon>
        <taxon>Fungi</taxon>
        <taxon>Dikarya</taxon>
        <taxon>Ascomycota</taxon>
        <taxon>Pezizomycotina</taxon>
        <taxon>Sordariomycetes</taxon>
        <taxon>Hypocreomycetidae</taxon>
        <taxon>Hypocreales</taxon>
        <taxon>Cordycipitaceae</taxon>
        <taxon>Akanthomyces</taxon>
    </lineage>
</organism>
<dbReference type="EMBL" id="JAJHUN010000001">
    <property type="protein sequence ID" value="KAJ4164055.1"/>
    <property type="molecule type" value="Genomic_DNA"/>
</dbReference>
<gene>
    <name evidence="2" type="ORF">LMH87_005745</name>
</gene>
<evidence type="ECO:0000313" key="3">
    <source>
        <dbReference type="Proteomes" id="UP001144673"/>
    </source>
</evidence>
<sequence>MLVQIIYGYVSPNEDKDLIRQRRERGEVIDRELGLVKKPAWWRRVRGEHEELSFRERIFRNVKEVGGERGIGRREEDEMERHIRQEALRMAVDDGIELPNMPQRQSQNPREDRAGVRDIISSQPNSDTTPLPRYEGKSQRRQTERVVQSAAGVLFPNNEAEAARARREAELFEDGPPPAYTDPARGRHTSERPDSAHRQNSTSTTNSVSAPPQQVRSMLDV</sequence>
<reference evidence="2" key="1">
    <citation type="journal article" date="2023" name="Access Microbiol">
        <title>De-novo genome assembly for Akanthomyces muscarius, a biocontrol agent of insect agricultural pests.</title>
        <authorList>
            <person name="Erdos Z."/>
            <person name="Studholme D.J."/>
            <person name="Raymond B."/>
            <person name="Sharma M."/>
        </authorList>
    </citation>
    <scope>NUCLEOTIDE SEQUENCE</scope>
    <source>
        <strain evidence="2">Ve6</strain>
    </source>
</reference>
<feature type="compositionally biased region" description="Basic and acidic residues" evidence="1">
    <location>
        <begin position="134"/>
        <end position="144"/>
    </location>
</feature>
<feature type="compositionally biased region" description="Basic and acidic residues" evidence="1">
    <location>
        <begin position="161"/>
        <end position="170"/>
    </location>
</feature>
<dbReference type="Proteomes" id="UP001144673">
    <property type="component" value="Chromosome 1"/>
</dbReference>
<keyword evidence="3" id="KW-1185">Reference proteome</keyword>
<proteinExistence type="predicted"/>
<feature type="region of interest" description="Disordered" evidence="1">
    <location>
        <begin position="94"/>
        <end position="221"/>
    </location>
</feature>
<feature type="compositionally biased region" description="Polar residues" evidence="1">
    <location>
        <begin position="120"/>
        <end position="129"/>
    </location>
</feature>
<dbReference type="AlphaFoldDB" id="A0A9W8QMG8"/>
<feature type="compositionally biased region" description="Polar residues" evidence="1">
    <location>
        <begin position="198"/>
        <end position="221"/>
    </location>
</feature>
<name>A0A9W8QMG8_AKAMU</name>
<comment type="caution">
    <text evidence="2">The sequence shown here is derived from an EMBL/GenBank/DDBJ whole genome shotgun (WGS) entry which is preliminary data.</text>
</comment>